<dbReference type="AlphaFoldDB" id="A0A0F9FZJ9"/>
<keyword evidence="1" id="KW-0175">Coiled coil</keyword>
<feature type="coiled-coil region" evidence="1">
    <location>
        <begin position="4"/>
        <end position="31"/>
    </location>
</feature>
<sequence>DARVETAKQNLKVADQKVAAAKVELKEAQTAKATADKGVADEPEEIKDAKEKWIPGKKVKNKETGEITQIKDYADKTSVLLDNGLLLAVGSPEAEVWERV</sequence>
<organism evidence="2">
    <name type="scientific">marine sediment metagenome</name>
    <dbReference type="NCBI Taxonomy" id="412755"/>
    <lineage>
        <taxon>unclassified sequences</taxon>
        <taxon>metagenomes</taxon>
        <taxon>ecological metagenomes</taxon>
    </lineage>
</organism>
<evidence type="ECO:0000256" key="1">
    <source>
        <dbReference type="SAM" id="Coils"/>
    </source>
</evidence>
<reference evidence="2" key="1">
    <citation type="journal article" date="2015" name="Nature">
        <title>Complex archaea that bridge the gap between prokaryotes and eukaryotes.</title>
        <authorList>
            <person name="Spang A."/>
            <person name="Saw J.H."/>
            <person name="Jorgensen S.L."/>
            <person name="Zaremba-Niedzwiedzka K."/>
            <person name="Martijn J."/>
            <person name="Lind A.E."/>
            <person name="van Eijk R."/>
            <person name="Schleper C."/>
            <person name="Guy L."/>
            <person name="Ettema T.J."/>
        </authorList>
    </citation>
    <scope>NUCLEOTIDE SEQUENCE</scope>
</reference>
<protein>
    <submittedName>
        <fullName evidence="2">Uncharacterized protein</fullName>
    </submittedName>
</protein>
<evidence type="ECO:0000313" key="2">
    <source>
        <dbReference type="EMBL" id="KKL56582.1"/>
    </source>
</evidence>
<name>A0A0F9FZJ9_9ZZZZ</name>
<gene>
    <name evidence="2" type="ORF">LCGC14_2244000</name>
</gene>
<accession>A0A0F9FZJ9</accession>
<comment type="caution">
    <text evidence="2">The sequence shown here is derived from an EMBL/GenBank/DDBJ whole genome shotgun (WGS) entry which is preliminary data.</text>
</comment>
<feature type="non-terminal residue" evidence="2">
    <location>
        <position position="1"/>
    </location>
</feature>
<proteinExistence type="predicted"/>
<dbReference type="EMBL" id="LAZR01030443">
    <property type="protein sequence ID" value="KKL56582.1"/>
    <property type="molecule type" value="Genomic_DNA"/>
</dbReference>